<organism evidence="2 3">
    <name type="scientific">Caulochytrium protostelioides</name>
    <dbReference type="NCBI Taxonomy" id="1555241"/>
    <lineage>
        <taxon>Eukaryota</taxon>
        <taxon>Fungi</taxon>
        <taxon>Fungi incertae sedis</taxon>
        <taxon>Chytridiomycota</taxon>
        <taxon>Chytridiomycota incertae sedis</taxon>
        <taxon>Chytridiomycetes</taxon>
        <taxon>Caulochytriales</taxon>
        <taxon>Caulochytriaceae</taxon>
        <taxon>Caulochytrium</taxon>
    </lineage>
</organism>
<protein>
    <submittedName>
        <fullName evidence="2">Uncharacterized protein</fullName>
    </submittedName>
</protein>
<evidence type="ECO:0000313" key="3">
    <source>
        <dbReference type="Proteomes" id="UP000274922"/>
    </source>
</evidence>
<keyword evidence="3" id="KW-1185">Reference proteome</keyword>
<proteinExistence type="predicted"/>
<accession>A0A4P9X462</accession>
<sequence>MEVLPSFTLGTSDACPAHTHRSVSTCKNVNLLYNCTTRHVARFERPSLRASRRGAADTAAGAAEVLNGPFGRGASQDSLVDAGTGAVPVALSPVARHATVAPAAGPAAPRLPRAIPSLQSLEALPTSLATSQSALARTIRIVHPSTAVERAAQAWWSQARRDVGRAYAQASRERVRASRERLDQKDAAAATAAAASSASVAVSALISGSAAARNVRARRPDADYTRSTYHRKYYQDEADPRGAPETGAGETSAGVIAGTTAATTATADAPLPHTDAQADADAERVITPALPLHEPFTAPITALTTATGAPRLPGGAATRRPGGPRAVSVNAGAALLARHAGAHLRSASAPRRTRLLDAAASPALSSRPATRDGWDGLPWTQRLSAAAAAPSPGFSTAPTIVARTPGWSTRSLRTGTAGGLAEGDASDATSGGEIVDEPSGPTYQFSVRQRHAASSTTGLPSSVPASDSDSDVDDWAHTHLLGREIVLAGSRDTLADPNDAPLVRLPRSRGPTHRSAVSSRSVSQRYQPRDYADA</sequence>
<reference evidence="3" key="1">
    <citation type="journal article" date="2018" name="Nat. Microbiol.">
        <title>Leveraging single-cell genomics to expand the fungal tree of life.</title>
        <authorList>
            <person name="Ahrendt S.R."/>
            <person name="Quandt C.A."/>
            <person name="Ciobanu D."/>
            <person name="Clum A."/>
            <person name="Salamov A."/>
            <person name="Andreopoulos B."/>
            <person name="Cheng J.F."/>
            <person name="Woyke T."/>
            <person name="Pelin A."/>
            <person name="Henrissat B."/>
            <person name="Reynolds N.K."/>
            <person name="Benny G.L."/>
            <person name="Smith M.E."/>
            <person name="James T.Y."/>
            <person name="Grigoriev I.V."/>
        </authorList>
    </citation>
    <scope>NUCLEOTIDE SEQUENCE [LARGE SCALE GENOMIC DNA]</scope>
    <source>
        <strain evidence="3">ATCC 52028</strain>
    </source>
</reference>
<dbReference type="AlphaFoldDB" id="A0A4P9X462"/>
<feature type="compositionally biased region" description="Polar residues" evidence="1">
    <location>
        <begin position="441"/>
        <end position="459"/>
    </location>
</feature>
<evidence type="ECO:0000256" key="1">
    <source>
        <dbReference type="SAM" id="MobiDB-lite"/>
    </source>
</evidence>
<feature type="compositionally biased region" description="Basic and acidic residues" evidence="1">
    <location>
        <begin position="233"/>
        <end position="242"/>
    </location>
</feature>
<evidence type="ECO:0000313" key="2">
    <source>
        <dbReference type="EMBL" id="RKO99843.1"/>
    </source>
</evidence>
<feature type="compositionally biased region" description="Low complexity" evidence="1">
    <location>
        <begin position="514"/>
        <end position="523"/>
    </location>
</feature>
<dbReference type="EMBL" id="ML014252">
    <property type="protein sequence ID" value="RKO99843.1"/>
    <property type="molecule type" value="Genomic_DNA"/>
</dbReference>
<dbReference type="Proteomes" id="UP000274922">
    <property type="component" value="Unassembled WGS sequence"/>
</dbReference>
<feature type="region of interest" description="Disordered" evidence="1">
    <location>
        <begin position="491"/>
        <end position="534"/>
    </location>
</feature>
<feature type="region of interest" description="Disordered" evidence="1">
    <location>
        <begin position="306"/>
        <end position="326"/>
    </location>
</feature>
<name>A0A4P9X462_9FUNG</name>
<feature type="region of interest" description="Disordered" evidence="1">
    <location>
        <begin position="388"/>
        <end position="470"/>
    </location>
</feature>
<feature type="region of interest" description="Disordered" evidence="1">
    <location>
        <begin position="215"/>
        <end position="251"/>
    </location>
</feature>
<feature type="compositionally biased region" description="Low complexity" evidence="1">
    <location>
        <begin position="388"/>
        <end position="398"/>
    </location>
</feature>
<gene>
    <name evidence="2" type="ORF">CXG81DRAFT_20112</name>
</gene>